<dbReference type="InterPro" id="IPR003439">
    <property type="entry name" value="ABC_transporter-like_ATP-bd"/>
</dbReference>
<feature type="domain" description="ABC transporter" evidence="13">
    <location>
        <begin position="4"/>
        <end position="249"/>
    </location>
</feature>
<dbReference type="GO" id="GO:0015833">
    <property type="term" value="P:peptide transport"/>
    <property type="evidence" value="ECO:0007669"/>
    <property type="project" value="InterPro"/>
</dbReference>
<evidence type="ECO:0000256" key="8">
    <source>
        <dbReference type="ARBA" id="ARBA00023136"/>
    </source>
</evidence>
<dbReference type="Proteomes" id="UP000053695">
    <property type="component" value="Unassembled WGS sequence"/>
</dbReference>
<sequence>MLDIRNLSVEFKLGKKSVKAVNNVSLKINENETVCLIGESGSGKSVLGLSILKLLPENVKISGEVYYKNKNLLSLPEKELKNIRGKIIAWIPQTSSALNPVITVGEQIAEPLIYHLKLDKKRAWRRVIDLLNFFSIIPAEKRAKQYPHQYSGGMKQRALVAMGISAEPEFIIADEPTKGLDIVKKFNVIEAFKKIKKKKLSQLIITHDLHLAEVIGDKISVMYCGQVLEVCNKNRFFNEPLHPYSKALLEALPDRGLKPIRGFPPSMVNPPSGCKFHPRCDYCLDICKRKEPPFFKVEDSLVRCWRYDNWKESN</sequence>
<keyword evidence="6" id="KW-1278">Translocase</keyword>
<comment type="subcellular location">
    <subcellularLocation>
        <location evidence="1">Cell membrane</location>
        <topology evidence="1">Peripheral membrane protein</topology>
    </subcellularLocation>
</comment>
<dbReference type="Gene3D" id="3.40.50.300">
    <property type="entry name" value="P-loop containing nucleotide triphosphate hydrolases"/>
    <property type="match status" value="1"/>
</dbReference>
<keyword evidence="2" id="KW-0813">Transport</keyword>
<evidence type="ECO:0000256" key="1">
    <source>
        <dbReference type="ARBA" id="ARBA00004202"/>
    </source>
</evidence>
<dbReference type="Pfam" id="PF08352">
    <property type="entry name" value="oligo_HPY"/>
    <property type="match status" value="1"/>
</dbReference>
<evidence type="ECO:0000256" key="9">
    <source>
        <dbReference type="ARBA" id="ARBA00038669"/>
    </source>
</evidence>
<keyword evidence="5" id="KW-0067">ATP-binding</keyword>
<dbReference type="SMART" id="SM00382">
    <property type="entry name" value="AAA"/>
    <property type="match status" value="1"/>
</dbReference>
<dbReference type="GO" id="GO:0015413">
    <property type="term" value="F:ABC-type nickel transporter activity"/>
    <property type="evidence" value="ECO:0007669"/>
    <property type="project" value="UniProtKB-EC"/>
</dbReference>
<dbReference type="NCBIfam" id="TIGR01727">
    <property type="entry name" value="oligo_HPY"/>
    <property type="match status" value="1"/>
</dbReference>
<evidence type="ECO:0000256" key="10">
    <source>
        <dbReference type="ARBA" id="ARBA00039098"/>
    </source>
</evidence>
<evidence type="ECO:0000256" key="6">
    <source>
        <dbReference type="ARBA" id="ARBA00022967"/>
    </source>
</evidence>
<keyword evidence="3" id="KW-1003">Cell membrane</keyword>
<evidence type="ECO:0000313" key="15">
    <source>
        <dbReference type="Proteomes" id="UP000053695"/>
    </source>
</evidence>
<evidence type="ECO:0000256" key="7">
    <source>
        <dbReference type="ARBA" id="ARBA00023065"/>
    </source>
</evidence>
<comment type="catalytic activity">
    <reaction evidence="12">
        <text>Ni(2+)(out) + ATP + H2O = Ni(2+)(in) + ADP + phosphate + H(+)</text>
        <dbReference type="Rhea" id="RHEA:15557"/>
        <dbReference type="ChEBI" id="CHEBI:15377"/>
        <dbReference type="ChEBI" id="CHEBI:15378"/>
        <dbReference type="ChEBI" id="CHEBI:30616"/>
        <dbReference type="ChEBI" id="CHEBI:43474"/>
        <dbReference type="ChEBI" id="CHEBI:49786"/>
        <dbReference type="ChEBI" id="CHEBI:456216"/>
        <dbReference type="EC" id="7.2.2.11"/>
    </reaction>
    <physiologicalReaction direction="left-to-right" evidence="12">
        <dbReference type="Rhea" id="RHEA:15558"/>
    </physiologicalReaction>
</comment>
<evidence type="ECO:0000256" key="4">
    <source>
        <dbReference type="ARBA" id="ARBA00022741"/>
    </source>
</evidence>
<dbReference type="PROSITE" id="PS00211">
    <property type="entry name" value="ABC_TRANSPORTER_1"/>
    <property type="match status" value="1"/>
</dbReference>
<keyword evidence="8" id="KW-0472">Membrane</keyword>
<dbReference type="CDD" id="cd03257">
    <property type="entry name" value="ABC_NikE_OppD_transporters"/>
    <property type="match status" value="1"/>
</dbReference>
<evidence type="ECO:0000256" key="3">
    <source>
        <dbReference type="ARBA" id="ARBA00022475"/>
    </source>
</evidence>
<comment type="caution">
    <text evidence="14">The sequence shown here is derived from an EMBL/GenBank/DDBJ whole genome shotgun (WGS) entry which is preliminary data.</text>
</comment>
<keyword evidence="4" id="KW-0547">Nucleotide-binding</keyword>
<dbReference type="SUPFAM" id="SSF52540">
    <property type="entry name" value="P-loop containing nucleoside triphosphate hydrolases"/>
    <property type="match status" value="1"/>
</dbReference>
<dbReference type="InterPro" id="IPR027417">
    <property type="entry name" value="P-loop_NTPase"/>
</dbReference>
<evidence type="ECO:0000256" key="5">
    <source>
        <dbReference type="ARBA" id="ARBA00022840"/>
    </source>
</evidence>
<keyword evidence="15" id="KW-1185">Reference proteome</keyword>
<dbReference type="PROSITE" id="PS50893">
    <property type="entry name" value="ABC_TRANSPORTER_2"/>
    <property type="match status" value="1"/>
</dbReference>
<dbReference type="Pfam" id="PF00005">
    <property type="entry name" value="ABC_tran"/>
    <property type="match status" value="1"/>
</dbReference>
<dbReference type="PANTHER" id="PTHR43297">
    <property type="entry name" value="OLIGOPEPTIDE TRANSPORT ATP-BINDING PROTEIN APPD"/>
    <property type="match status" value="1"/>
</dbReference>
<dbReference type="STRING" id="1069083.GCA_000371805_00101"/>
<gene>
    <name evidence="14" type="ORF">J422_02749</name>
</gene>
<keyword evidence="7" id="KW-0406">Ion transport</keyword>
<dbReference type="GO" id="GO:0005524">
    <property type="term" value="F:ATP binding"/>
    <property type="evidence" value="ECO:0007669"/>
    <property type="project" value="UniProtKB-KW"/>
</dbReference>
<evidence type="ECO:0000259" key="13">
    <source>
        <dbReference type="PROSITE" id="PS50893"/>
    </source>
</evidence>
<name>N6VZ07_9EURY</name>
<dbReference type="EC" id="7.2.2.11" evidence="10"/>
<evidence type="ECO:0000256" key="12">
    <source>
        <dbReference type="ARBA" id="ARBA00048610"/>
    </source>
</evidence>
<dbReference type="InterPro" id="IPR050388">
    <property type="entry name" value="ABC_Ni/Peptide_Import"/>
</dbReference>
<dbReference type="GO" id="GO:0005886">
    <property type="term" value="C:plasma membrane"/>
    <property type="evidence" value="ECO:0007669"/>
    <property type="project" value="UniProtKB-SubCell"/>
</dbReference>
<evidence type="ECO:0000256" key="11">
    <source>
        <dbReference type="ARBA" id="ARBA00044143"/>
    </source>
</evidence>
<dbReference type="OrthoDB" id="18209at2157"/>
<reference evidence="14 15" key="1">
    <citation type="journal article" date="2013" name="Genome Announc.">
        <title>Draft Genome Sequence of a Highly Flagellated, Fast-Swimming Archaeon, Methanocaldococcus villosus Strain KIN24-T80 (DSM 22612).</title>
        <authorList>
            <person name="Thennarasu S."/>
            <person name="Polireddy D."/>
            <person name="Antony A."/>
            <person name="Yada M.R."/>
            <person name="Algarawi S."/>
            <person name="Sivakumar N."/>
        </authorList>
    </citation>
    <scope>NUCLEOTIDE SEQUENCE [LARGE SCALE GENOMIC DNA]</scope>
    <source>
        <strain evidence="14 15">KIN24-T80</strain>
    </source>
</reference>
<comment type="subunit">
    <text evidence="9">The complex is composed of two ATP-binding proteins (NikD and NikE), two transmembrane proteins (NikB and NikC) and a solute-binding protein (NikA).</text>
</comment>
<dbReference type="InterPro" id="IPR013563">
    <property type="entry name" value="Oligopep_ABC_C"/>
</dbReference>
<proteinExistence type="predicted"/>
<protein>
    <recommendedName>
        <fullName evidence="11">Nickel import system ATP-binding protein NikD</fullName>
        <ecNumber evidence="10">7.2.2.11</ecNumber>
    </recommendedName>
</protein>
<dbReference type="GO" id="GO:0016887">
    <property type="term" value="F:ATP hydrolysis activity"/>
    <property type="evidence" value="ECO:0007669"/>
    <property type="project" value="InterPro"/>
</dbReference>
<dbReference type="EMBL" id="APMM01000017">
    <property type="protein sequence ID" value="ENN96362.1"/>
    <property type="molecule type" value="Genomic_DNA"/>
</dbReference>
<dbReference type="PATRIC" id="fig|1069083.5.peg.539"/>
<accession>N6VZ07</accession>
<dbReference type="InterPro" id="IPR017871">
    <property type="entry name" value="ABC_transporter-like_CS"/>
</dbReference>
<dbReference type="InterPro" id="IPR003593">
    <property type="entry name" value="AAA+_ATPase"/>
</dbReference>
<organism evidence="14 15">
    <name type="scientific">Methanocaldococcus villosus KIN24-T80</name>
    <dbReference type="NCBI Taxonomy" id="1069083"/>
    <lineage>
        <taxon>Archaea</taxon>
        <taxon>Methanobacteriati</taxon>
        <taxon>Methanobacteriota</taxon>
        <taxon>Methanomada group</taxon>
        <taxon>Methanococci</taxon>
        <taxon>Methanococcales</taxon>
        <taxon>Methanocaldococcaceae</taxon>
        <taxon>Methanocaldococcus</taxon>
    </lineage>
</organism>
<evidence type="ECO:0000313" key="14">
    <source>
        <dbReference type="EMBL" id="ENN96362.1"/>
    </source>
</evidence>
<dbReference type="RefSeq" id="WP_004590604.1">
    <property type="nucleotide sequence ID" value="NZ_APMM01000017.1"/>
</dbReference>
<evidence type="ECO:0000256" key="2">
    <source>
        <dbReference type="ARBA" id="ARBA00022448"/>
    </source>
</evidence>
<dbReference type="PANTHER" id="PTHR43297:SF13">
    <property type="entry name" value="NICKEL ABC TRANSPORTER, ATP-BINDING PROTEIN"/>
    <property type="match status" value="1"/>
</dbReference>
<dbReference type="AlphaFoldDB" id="N6VZ07"/>